<feature type="compositionally biased region" description="Acidic residues" evidence="1">
    <location>
        <begin position="239"/>
        <end position="256"/>
    </location>
</feature>
<keyword evidence="5" id="KW-1185">Reference proteome</keyword>
<name>A0A834VEN8_SARSC</name>
<dbReference type="Proteomes" id="UP000070412">
    <property type="component" value="Unassembled WGS sequence"/>
</dbReference>
<evidence type="ECO:0000256" key="2">
    <source>
        <dbReference type="SAM" id="SignalP"/>
    </source>
</evidence>
<accession>A0A834VEN8</accession>
<reference evidence="5" key="1">
    <citation type="journal article" date="2020" name="PLoS Negl. Trop. Dis.">
        <title>High-quality nuclear genome for Sarcoptes scabiei-A critical resource for a neglected parasite.</title>
        <authorList>
            <person name="Korhonen P.K."/>
            <person name="Gasser R.B."/>
            <person name="Ma G."/>
            <person name="Wang T."/>
            <person name="Stroehlein A.J."/>
            <person name="Young N.D."/>
            <person name="Ang C.S."/>
            <person name="Fernando D.D."/>
            <person name="Lu H.C."/>
            <person name="Taylor S."/>
            <person name="Reynolds S.L."/>
            <person name="Mofiz E."/>
            <person name="Najaraj S.H."/>
            <person name="Gowda H."/>
            <person name="Madugundu A."/>
            <person name="Renuse S."/>
            <person name="Holt D."/>
            <person name="Pandey A."/>
            <person name="Papenfuss A.T."/>
            <person name="Fischer K."/>
        </authorList>
    </citation>
    <scope>NUCLEOTIDE SEQUENCE [LARGE SCALE GENOMIC DNA]</scope>
</reference>
<feature type="region of interest" description="Disordered" evidence="1">
    <location>
        <begin position="238"/>
        <end position="352"/>
    </location>
</feature>
<feature type="signal peptide" evidence="2">
    <location>
        <begin position="1"/>
        <end position="18"/>
    </location>
</feature>
<keyword evidence="2" id="KW-0732">Signal</keyword>
<evidence type="ECO:0000313" key="3">
    <source>
        <dbReference type="EMBL" id="KAF7490978.1"/>
    </source>
</evidence>
<sequence>MRLFWLSMLTIMIVAVISIDAVGNRQPQQQQKRLRRQTSQESQTTALAIQTTNVMITFTNIVLPTIRAIIQTPIKLLHQLFLELRHFLNSRNLSDLMDTKFIGSLAERIPDRARHYWFSFVELESECIQRTLCDMADFTAHHLPHWGKQIMLIYFTTFTPNKYFEAINNGLIAHNCQAKFTQCDPNSFLSRISNNMTQSIHSTVSPIRVAFNELVNATVSTLDTLAKKKPDLLINESNVQDDLEDEMNDDDEEQSDIDERSGRKKSSSVNQNQQSPPPPQSPAVANPVSFAVASEQESLAHPEYSQSAPISPVLVSQPIAPIQQPDDRWTRRSTSLSTSASSSALFYQSSSS</sequence>
<protein>
    <submittedName>
        <fullName evidence="3 4">Uncharacterized protein</fullName>
    </submittedName>
</protein>
<proteinExistence type="predicted"/>
<dbReference type="OrthoDB" id="6514218at2759"/>
<gene>
    <name evidence="3" type="ORF">SSS_6356</name>
</gene>
<dbReference type="EnsemblMetazoa" id="SSS_6356s_mrna">
    <property type="protein sequence ID" value="KAF7490978.1"/>
    <property type="gene ID" value="SSS_6356"/>
</dbReference>
<feature type="compositionally biased region" description="Low complexity" evidence="1">
    <location>
        <begin position="333"/>
        <end position="352"/>
    </location>
</feature>
<dbReference type="AlphaFoldDB" id="A0A834VEN8"/>
<evidence type="ECO:0000256" key="1">
    <source>
        <dbReference type="SAM" id="MobiDB-lite"/>
    </source>
</evidence>
<evidence type="ECO:0000313" key="4">
    <source>
        <dbReference type="EnsemblMetazoa" id="KAF7490978.1"/>
    </source>
</evidence>
<feature type="chain" id="PRO_5038259541" evidence="2">
    <location>
        <begin position="19"/>
        <end position="352"/>
    </location>
</feature>
<evidence type="ECO:0000313" key="5">
    <source>
        <dbReference type="Proteomes" id="UP000070412"/>
    </source>
</evidence>
<reference evidence="4" key="3">
    <citation type="submission" date="2022-06" db="UniProtKB">
        <authorList>
            <consortium name="EnsemblMetazoa"/>
        </authorList>
    </citation>
    <scope>IDENTIFICATION</scope>
</reference>
<reference evidence="3" key="2">
    <citation type="submission" date="2020-01" db="EMBL/GenBank/DDBJ databases">
        <authorList>
            <person name="Korhonen P.K.K."/>
            <person name="Guangxu M.G."/>
            <person name="Wang T.W."/>
            <person name="Stroehlein A.J.S."/>
            <person name="Young N.D."/>
            <person name="Ang C.-S.A."/>
            <person name="Fernando D.W.F."/>
            <person name="Lu H.L."/>
            <person name="Taylor S.T."/>
            <person name="Ehtesham M.E.M."/>
            <person name="Najaraj S.H.N."/>
            <person name="Harsha G.H.G."/>
            <person name="Madugundu A.M."/>
            <person name="Renuse S.R."/>
            <person name="Holt D.H."/>
            <person name="Pandey A.P."/>
            <person name="Papenfuss A.P."/>
            <person name="Gasser R.B.G."/>
            <person name="Fischer K.F."/>
        </authorList>
    </citation>
    <scope>NUCLEOTIDE SEQUENCE</scope>
    <source>
        <strain evidence="3">SSS_KF_BRIS2020</strain>
    </source>
</reference>
<dbReference type="EMBL" id="WVUK01000062">
    <property type="protein sequence ID" value="KAF7490978.1"/>
    <property type="molecule type" value="Genomic_DNA"/>
</dbReference>
<organism evidence="3">
    <name type="scientific">Sarcoptes scabiei</name>
    <name type="common">Itch mite</name>
    <name type="synonym">Acarus scabiei</name>
    <dbReference type="NCBI Taxonomy" id="52283"/>
    <lineage>
        <taxon>Eukaryota</taxon>
        <taxon>Metazoa</taxon>
        <taxon>Ecdysozoa</taxon>
        <taxon>Arthropoda</taxon>
        <taxon>Chelicerata</taxon>
        <taxon>Arachnida</taxon>
        <taxon>Acari</taxon>
        <taxon>Acariformes</taxon>
        <taxon>Sarcoptiformes</taxon>
        <taxon>Astigmata</taxon>
        <taxon>Psoroptidia</taxon>
        <taxon>Sarcoptoidea</taxon>
        <taxon>Sarcoptidae</taxon>
        <taxon>Sarcoptinae</taxon>
        <taxon>Sarcoptes</taxon>
    </lineage>
</organism>